<gene>
    <name evidence="1" type="ORF">EXJ73_08825</name>
</gene>
<evidence type="ECO:0000313" key="2">
    <source>
        <dbReference type="Proteomes" id="UP001152766"/>
    </source>
</evidence>
<dbReference type="EMBL" id="SGUG01000010">
    <property type="protein sequence ID" value="MDG0862571.1"/>
    <property type="molecule type" value="Genomic_DNA"/>
</dbReference>
<reference evidence="1" key="1">
    <citation type="submission" date="2019-02" db="EMBL/GenBank/DDBJ databases">
        <title>Draft genome of the type strain Pelomonas aquatica CCUG 52575T.</title>
        <authorList>
            <person name="Gomila M."/>
            <person name="Lalucat J."/>
        </authorList>
    </citation>
    <scope>NUCLEOTIDE SEQUENCE</scope>
    <source>
        <strain evidence="1">CCUG 52575</strain>
    </source>
</reference>
<dbReference type="Proteomes" id="UP001152766">
    <property type="component" value="Unassembled WGS sequence"/>
</dbReference>
<name>A0A9X4R4K2_9BURK</name>
<dbReference type="RefSeq" id="WP_268151011.1">
    <property type="nucleotide sequence ID" value="NZ_JAPPUW010000010.1"/>
</dbReference>
<keyword evidence="2" id="KW-1185">Reference proteome</keyword>
<dbReference type="AlphaFoldDB" id="A0A9X4R4K2"/>
<protein>
    <submittedName>
        <fullName evidence="1">Uncharacterized protein</fullName>
    </submittedName>
</protein>
<proteinExistence type="predicted"/>
<comment type="caution">
    <text evidence="1">The sequence shown here is derived from an EMBL/GenBank/DDBJ whole genome shotgun (WGS) entry which is preliminary data.</text>
</comment>
<sequence>MAVFLRPLFLRLLLLCVMLNLGDAPYVDELMAEVGQEQAIAGPAKASAEQAGLHKHSVYEELIALVAMPMPPAPAPSFDEPGQRLPATVRWLPLSARASPIERPPRFVAAA</sequence>
<organism evidence="1 2">
    <name type="scientific">Pelomonas aquatica</name>
    <dbReference type="NCBI Taxonomy" id="431058"/>
    <lineage>
        <taxon>Bacteria</taxon>
        <taxon>Pseudomonadati</taxon>
        <taxon>Pseudomonadota</taxon>
        <taxon>Betaproteobacteria</taxon>
        <taxon>Burkholderiales</taxon>
        <taxon>Sphaerotilaceae</taxon>
        <taxon>Roseateles</taxon>
    </lineage>
</organism>
<evidence type="ECO:0000313" key="1">
    <source>
        <dbReference type="EMBL" id="MDG0862571.1"/>
    </source>
</evidence>
<accession>A0A9X4R4K2</accession>